<name>A0AAP0NZB5_9MAGN</name>
<comment type="caution">
    <text evidence="1">The sequence shown here is derived from an EMBL/GenBank/DDBJ whole genome shotgun (WGS) entry which is preliminary data.</text>
</comment>
<organism evidence="1 2">
    <name type="scientific">Stephania cephalantha</name>
    <dbReference type="NCBI Taxonomy" id="152367"/>
    <lineage>
        <taxon>Eukaryota</taxon>
        <taxon>Viridiplantae</taxon>
        <taxon>Streptophyta</taxon>
        <taxon>Embryophyta</taxon>
        <taxon>Tracheophyta</taxon>
        <taxon>Spermatophyta</taxon>
        <taxon>Magnoliopsida</taxon>
        <taxon>Ranunculales</taxon>
        <taxon>Menispermaceae</taxon>
        <taxon>Menispermoideae</taxon>
        <taxon>Cissampelideae</taxon>
        <taxon>Stephania</taxon>
    </lineage>
</organism>
<sequence length="82" mass="10151">MLRKKEPDSHHIAEWNQFDLRQDITYEEQPIQIMDRKIQKLRNKEIPLVLVKWQFHGDSELTWDIVLYERSFFISRYYPGNQ</sequence>
<accession>A0AAP0NZB5</accession>
<gene>
    <name evidence="1" type="ORF">Scep_014358</name>
</gene>
<dbReference type="AlphaFoldDB" id="A0AAP0NZB5"/>
<evidence type="ECO:0008006" key="3">
    <source>
        <dbReference type="Google" id="ProtNLM"/>
    </source>
</evidence>
<dbReference type="PANTHER" id="PTHR46148">
    <property type="entry name" value="CHROMO DOMAIN-CONTAINING PROTEIN"/>
    <property type="match status" value="1"/>
</dbReference>
<dbReference type="PANTHER" id="PTHR46148:SF60">
    <property type="entry name" value="CHROMO DOMAIN-CONTAINING PROTEIN"/>
    <property type="match status" value="1"/>
</dbReference>
<dbReference type="EMBL" id="JBBNAG010000006">
    <property type="protein sequence ID" value="KAK9125512.1"/>
    <property type="molecule type" value="Genomic_DNA"/>
</dbReference>
<evidence type="ECO:0000313" key="2">
    <source>
        <dbReference type="Proteomes" id="UP001419268"/>
    </source>
</evidence>
<evidence type="ECO:0000313" key="1">
    <source>
        <dbReference type="EMBL" id="KAK9125512.1"/>
    </source>
</evidence>
<proteinExistence type="predicted"/>
<reference evidence="1 2" key="1">
    <citation type="submission" date="2024-01" db="EMBL/GenBank/DDBJ databases">
        <title>Genome assemblies of Stephania.</title>
        <authorList>
            <person name="Yang L."/>
        </authorList>
    </citation>
    <scope>NUCLEOTIDE SEQUENCE [LARGE SCALE GENOMIC DNA]</scope>
    <source>
        <strain evidence="1">JXDWG</strain>
        <tissue evidence="1">Leaf</tissue>
    </source>
</reference>
<keyword evidence="2" id="KW-1185">Reference proteome</keyword>
<dbReference type="Proteomes" id="UP001419268">
    <property type="component" value="Unassembled WGS sequence"/>
</dbReference>
<protein>
    <recommendedName>
        <fullName evidence="3">Chromo domain-containing protein</fullName>
    </recommendedName>
</protein>